<dbReference type="Proteomes" id="UP001172680">
    <property type="component" value="Unassembled WGS sequence"/>
</dbReference>
<dbReference type="EMBL" id="JAPDRP010000020">
    <property type="protein sequence ID" value="KAJ9638992.1"/>
    <property type="molecule type" value="Genomic_DNA"/>
</dbReference>
<comment type="caution">
    <text evidence="1">The sequence shown here is derived from an EMBL/GenBank/DDBJ whole genome shotgun (WGS) entry which is preliminary data.</text>
</comment>
<accession>A0ACC2YV79</accession>
<sequence length="100" mass="10678">MSITLLSFTAAYMVVDSFAADQALRSEAKDGLERITGSLRVWVGRAAGRRSGLPNKAKAMIVERCLQVSKMLVGLQEAVEEGDAGYVSGSDDDDAVIKRG</sequence>
<keyword evidence="2" id="KW-1185">Reference proteome</keyword>
<evidence type="ECO:0000313" key="1">
    <source>
        <dbReference type="EMBL" id="KAJ9638992.1"/>
    </source>
</evidence>
<reference evidence="1" key="1">
    <citation type="submission" date="2022-10" db="EMBL/GenBank/DDBJ databases">
        <title>Culturing micro-colonial fungi from biological soil crusts in the Mojave desert and describing Neophaeococcomyces mojavensis, and introducing the new genera and species Taxawa tesnikishii.</title>
        <authorList>
            <person name="Kurbessoian T."/>
            <person name="Stajich J.E."/>
        </authorList>
    </citation>
    <scope>NUCLEOTIDE SEQUENCE</scope>
    <source>
        <strain evidence="1">JES_115</strain>
    </source>
</reference>
<evidence type="ECO:0000313" key="2">
    <source>
        <dbReference type="Proteomes" id="UP001172680"/>
    </source>
</evidence>
<name>A0ACC2YV79_9PEZI</name>
<gene>
    <name evidence="1" type="primary">CPH2_2</name>
    <name evidence="1" type="ORF">H2199_006853</name>
</gene>
<organism evidence="1 2">
    <name type="scientific">Coniosporium tulheliwenetii</name>
    <dbReference type="NCBI Taxonomy" id="3383036"/>
    <lineage>
        <taxon>Eukaryota</taxon>
        <taxon>Fungi</taxon>
        <taxon>Dikarya</taxon>
        <taxon>Ascomycota</taxon>
        <taxon>Pezizomycotina</taxon>
        <taxon>Dothideomycetes</taxon>
        <taxon>Dothideomycetes incertae sedis</taxon>
        <taxon>Coniosporium</taxon>
    </lineage>
</organism>
<proteinExistence type="predicted"/>
<protein>
    <submittedName>
        <fullName evidence="1">Clr6 histone deacetylase associated PHD protein-2 Cph2</fullName>
    </submittedName>
</protein>